<dbReference type="Pfam" id="PF24496">
    <property type="entry name" value="DUF7588"/>
    <property type="match status" value="1"/>
</dbReference>
<dbReference type="AlphaFoldDB" id="A0A371GKB6"/>
<dbReference type="Proteomes" id="UP000257109">
    <property type="component" value="Unassembled WGS sequence"/>
</dbReference>
<gene>
    <name evidence="2" type="ORF">CR513_27088</name>
</gene>
<dbReference type="EMBL" id="QJKJ01005233">
    <property type="protein sequence ID" value="RDX90997.1"/>
    <property type="molecule type" value="Genomic_DNA"/>
</dbReference>
<protein>
    <recommendedName>
        <fullName evidence="1">DUF7588 domain-containing protein</fullName>
    </recommendedName>
</protein>
<evidence type="ECO:0000313" key="2">
    <source>
        <dbReference type="EMBL" id="RDX90997.1"/>
    </source>
</evidence>
<dbReference type="InterPro" id="IPR056010">
    <property type="entry name" value="DUF7588"/>
</dbReference>
<feature type="non-terminal residue" evidence="2">
    <location>
        <position position="1"/>
    </location>
</feature>
<reference evidence="2" key="1">
    <citation type="submission" date="2018-05" db="EMBL/GenBank/DDBJ databases">
        <title>Draft genome of Mucuna pruriens seed.</title>
        <authorList>
            <person name="Nnadi N.E."/>
            <person name="Vos R."/>
            <person name="Hasami M.H."/>
            <person name="Devisetty U.K."/>
            <person name="Aguiy J.C."/>
        </authorList>
    </citation>
    <scope>NUCLEOTIDE SEQUENCE [LARGE SCALE GENOMIC DNA]</scope>
    <source>
        <strain evidence="2">JCA_2017</strain>
    </source>
</reference>
<feature type="domain" description="DUF7588" evidence="1">
    <location>
        <begin position="13"/>
        <end position="52"/>
    </location>
</feature>
<comment type="caution">
    <text evidence="2">The sequence shown here is derived from an EMBL/GenBank/DDBJ whole genome shotgun (WGS) entry which is preliminary data.</text>
</comment>
<evidence type="ECO:0000313" key="3">
    <source>
        <dbReference type="Proteomes" id="UP000257109"/>
    </source>
</evidence>
<proteinExistence type="predicted"/>
<sequence>MTLEQNIIKNEENEQTIKFREIYYAYMNKEEINVYFFNWFSQYCRKNKINYPFNKQISTVGKVENSWKTLDNKIIKLEYLPQQWIIIELSNIEIEASP</sequence>
<keyword evidence="3" id="KW-1185">Reference proteome</keyword>
<evidence type="ECO:0000259" key="1">
    <source>
        <dbReference type="Pfam" id="PF24496"/>
    </source>
</evidence>
<accession>A0A371GKB6</accession>
<organism evidence="2 3">
    <name type="scientific">Mucuna pruriens</name>
    <name type="common">Velvet bean</name>
    <name type="synonym">Dolichos pruriens</name>
    <dbReference type="NCBI Taxonomy" id="157652"/>
    <lineage>
        <taxon>Eukaryota</taxon>
        <taxon>Viridiplantae</taxon>
        <taxon>Streptophyta</taxon>
        <taxon>Embryophyta</taxon>
        <taxon>Tracheophyta</taxon>
        <taxon>Spermatophyta</taxon>
        <taxon>Magnoliopsida</taxon>
        <taxon>eudicotyledons</taxon>
        <taxon>Gunneridae</taxon>
        <taxon>Pentapetalae</taxon>
        <taxon>rosids</taxon>
        <taxon>fabids</taxon>
        <taxon>Fabales</taxon>
        <taxon>Fabaceae</taxon>
        <taxon>Papilionoideae</taxon>
        <taxon>50 kb inversion clade</taxon>
        <taxon>NPAAA clade</taxon>
        <taxon>indigoferoid/millettioid clade</taxon>
        <taxon>Phaseoleae</taxon>
        <taxon>Mucuna</taxon>
    </lineage>
</organism>
<name>A0A371GKB6_MUCPR</name>